<feature type="region of interest" description="Disordered" evidence="1">
    <location>
        <begin position="1"/>
        <end position="94"/>
    </location>
</feature>
<organism evidence="2 3">
    <name type="scientific">Durusdinium trenchii</name>
    <dbReference type="NCBI Taxonomy" id="1381693"/>
    <lineage>
        <taxon>Eukaryota</taxon>
        <taxon>Sar</taxon>
        <taxon>Alveolata</taxon>
        <taxon>Dinophyceae</taxon>
        <taxon>Suessiales</taxon>
        <taxon>Symbiodiniaceae</taxon>
        <taxon>Durusdinium</taxon>
    </lineage>
</organism>
<evidence type="ECO:0000256" key="1">
    <source>
        <dbReference type="SAM" id="MobiDB-lite"/>
    </source>
</evidence>
<comment type="caution">
    <text evidence="2">The sequence shown here is derived from an EMBL/GenBank/DDBJ whole genome shotgun (WGS) entry which is preliminary data.</text>
</comment>
<keyword evidence="3" id="KW-1185">Reference proteome</keyword>
<evidence type="ECO:0000313" key="3">
    <source>
        <dbReference type="Proteomes" id="UP001642464"/>
    </source>
</evidence>
<protein>
    <submittedName>
        <fullName evidence="2">Uncharacterized protein</fullName>
    </submittedName>
</protein>
<dbReference type="Proteomes" id="UP001642464">
    <property type="component" value="Unassembled WGS sequence"/>
</dbReference>
<name>A0ABP0J7H5_9DINO</name>
<feature type="non-terminal residue" evidence="2">
    <location>
        <position position="1"/>
    </location>
</feature>
<feature type="compositionally biased region" description="Acidic residues" evidence="1">
    <location>
        <begin position="1"/>
        <end position="20"/>
    </location>
</feature>
<proteinExistence type="predicted"/>
<dbReference type="EMBL" id="CAXAMM010006239">
    <property type="protein sequence ID" value="CAK9010348.1"/>
    <property type="molecule type" value="Genomic_DNA"/>
</dbReference>
<feature type="compositionally biased region" description="Acidic residues" evidence="1">
    <location>
        <begin position="30"/>
        <end position="75"/>
    </location>
</feature>
<reference evidence="2 3" key="1">
    <citation type="submission" date="2024-02" db="EMBL/GenBank/DDBJ databases">
        <authorList>
            <person name="Chen Y."/>
            <person name="Shah S."/>
            <person name="Dougan E. K."/>
            <person name="Thang M."/>
            <person name="Chan C."/>
        </authorList>
    </citation>
    <scope>NUCLEOTIDE SEQUENCE [LARGE SCALE GENOMIC DNA]</scope>
</reference>
<accession>A0ABP0J7H5</accession>
<sequence>EEEDEGGDEEHEESEEEESKAEEVEPQPSDSEEEEGDGSSSSEDSDEGEESEEEDEEGSQEDEEEEGDDKEEETADPGNIIKEGSNAAECQGVSHKKDWDTFSRQCENRKKFPVSLTSHLQRDKTDLFNIWLESGKNLEQVALVVERRVEGINRFRSGREGIKARDIFKKYPKDKAEKLISLLKQKKMWYWDEDFPGDDEEIYYYCGRAKRIEHEDITAEQMKLVGKTNPDHATLTALTDENGPLHQGALPGVDAADADGEKSLWETVAKANVTSAKPPKRKKEEEAKEVKPKTFKELAAEIMAETLTKSADGRKMALSLKHVDYGGELNAQLMTFSSKTESLYHDLQELMNQKVLSEPKIKGLLGQCKEQLNWYEKAKVQDSQTVLFMLFKTL</sequence>
<evidence type="ECO:0000313" key="2">
    <source>
        <dbReference type="EMBL" id="CAK9010348.1"/>
    </source>
</evidence>
<gene>
    <name evidence="2" type="ORF">SCF082_LOCUS10637</name>
</gene>